<evidence type="ECO:0000256" key="1">
    <source>
        <dbReference type="ARBA" id="ARBA00004613"/>
    </source>
</evidence>
<evidence type="ECO:0000313" key="5">
    <source>
        <dbReference type="Proteomes" id="UP000515121"/>
    </source>
</evidence>
<evidence type="ECO:0000256" key="4">
    <source>
        <dbReference type="SAM" id="SignalP"/>
    </source>
</evidence>
<dbReference type="GO" id="GO:0005576">
    <property type="term" value="C:extracellular region"/>
    <property type="evidence" value="ECO:0007669"/>
    <property type="project" value="UniProtKB-SubCell"/>
</dbReference>
<organism evidence="5 6">
    <name type="scientific">Durio zibethinus</name>
    <name type="common">Durian</name>
    <dbReference type="NCBI Taxonomy" id="66656"/>
    <lineage>
        <taxon>Eukaryota</taxon>
        <taxon>Viridiplantae</taxon>
        <taxon>Streptophyta</taxon>
        <taxon>Embryophyta</taxon>
        <taxon>Tracheophyta</taxon>
        <taxon>Spermatophyta</taxon>
        <taxon>Magnoliopsida</taxon>
        <taxon>eudicotyledons</taxon>
        <taxon>Gunneridae</taxon>
        <taxon>Pentapetalae</taxon>
        <taxon>rosids</taxon>
        <taxon>malvids</taxon>
        <taxon>Malvales</taxon>
        <taxon>Malvaceae</taxon>
        <taxon>Helicteroideae</taxon>
        <taxon>Durio</taxon>
    </lineage>
</organism>
<dbReference type="InterPro" id="IPR012334">
    <property type="entry name" value="Pectin_lyas_fold"/>
</dbReference>
<dbReference type="GeneID" id="111297756"/>
<feature type="signal peptide" evidence="4">
    <location>
        <begin position="1"/>
        <end position="26"/>
    </location>
</feature>
<dbReference type="GO" id="GO:0071555">
    <property type="term" value="P:cell wall organization"/>
    <property type="evidence" value="ECO:0007669"/>
    <property type="project" value="UniProtKB-KW"/>
</dbReference>
<sequence length="187" mass="20089">MMKLSSPLQGIILVLFVVLGINSTSATRNYNVQNFGAKPNGRTDSTKAFLMAWNAACGSADSTLINVSKGRYLPGSIAFKGQCKSPQITIKIDGIMVAPADYRVLGKSGNWLSFEGVSHVSIICGAPTSQESMQGNEIGKCEFHILNKAAQSSCRIAVGKASEVVPKSKWQITGPLLDVNYILFQIF</sequence>
<comment type="subcellular location">
    <subcellularLocation>
        <location evidence="1">Secreted</location>
    </subcellularLocation>
</comment>
<dbReference type="InterPro" id="IPR011050">
    <property type="entry name" value="Pectin_lyase_fold/virulence"/>
</dbReference>
<feature type="chain" id="PRO_5027635014" evidence="4">
    <location>
        <begin position="27"/>
        <end position="187"/>
    </location>
</feature>
<keyword evidence="2" id="KW-0964">Secreted</keyword>
<evidence type="ECO:0000313" key="6">
    <source>
        <dbReference type="RefSeq" id="XP_022748126.1"/>
    </source>
</evidence>
<name>A0A6P5Z6Y5_DURZI</name>
<dbReference type="Gene3D" id="2.160.20.10">
    <property type="entry name" value="Single-stranded right-handed beta-helix, Pectin lyase-like"/>
    <property type="match status" value="1"/>
</dbReference>
<protein>
    <submittedName>
        <fullName evidence="6">Probable polygalacturonase At2g43860</fullName>
    </submittedName>
</protein>
<dbReference type="Proteomes" id="UP000515121">
    <property type="component" value="Unplaced"/>
</dbReference>
<dbReference type="OrthoDB" id="1909044at2759"/>
<dbReference type="RefSeq" id="XP_022748126.1">
    <property type="nucleotide sequence ID" value="XM_022892391.1"/>
</dbReference>
<dbReference type="SUPFAM" id="SSF51126">
    <property type="entry name" value="Pectin lyase-like"/>
    <property type="match status" value="1"/>
</dbReference>
<accession>A0A6P5Z6Y5</accession>
<dbReference type="AlphaFoldDB" id="A0A6P5Z6Y5"/>
<keyword evidence="5" id="KW-1185">Reference proteome</keyword>
<proteinExistence type="predicted"/>
<keyword evidence="4" id="KW-0732">Signal</keyword>
<evidence type="ECO:0000256" key="3">
    <source>
        <dbReference type="ARBA" id="ARBA00023316"/>
    </source>
</evidence>
<keyword evidence="3" id="KW-0961">Cell wall biogenesis/degradation</keyword>
<gene>
    <name evidence="6" type="primary">LOC111297756</name>
</gene>
<reference evidence="6" key="1">
    <citation type="submission" date="2025-08" db="UniProtKB">
        <authorList>
            <consortium name="RefSeq"/>
        </authorList>
    </citation>
    <scope>IDENTIFICATION</scope>
    <source>
        <tissue evidence="6">Fruit stalk</tissue>
    </source>
</reference>
<dbReference type="KEGG" id="dzi:111297756"/>
<dbReference type="PANTHER" id="PTHR31375">
    <property type="match status" value="1"/>
</dbReference>
<evidence type="ECO:0000256" key="2">
    <source>
        <dbReference type="ARBA" id="ARBA00022525"/>
    </source>
</evidence>